<dbReference type="InterPro" id="IPR036187">
    <property type="entry name" value="DNA_mismatch_repair_MutS_sf"/>
</dbReference>
<dbReference type="SUPFAM" id="SSF52540">
    <property type="entry name" value="P-loop containing nucleoside triphosphate hydrolases"/>
    <property type="match status" value="1"/>
</dbReference>
<sequence length="504" mass="57619">MRGLDYVNFLGALLTLHNYQLRHENMKIGYFPSIKSILRDSTLSKGQDVPRYRIRAVKHDRIESKTLELDSHTLKDLEVFQAEGSADSLFDLYNSTKTRGGAQILRHRMENPFADTVSIRQIQKSISTILKHREVFRRLGFWITGRVERYQRDPLMFVLQQSRVAFIIAATILKLFDGHHYHRIFRGVQFTCLLVNSLREFLMHMESHQPEGELELLVEDIKQILNRPRFLEVPESELRGRKYLKILRLDQSFRVYEREKVQELMRLTYEIDALSSLADATRKYHYAIPEILDGPTRIQGSDLVHPQVENAIANEVGLDQQSRMLFLTGPNMAGKTTYLRAISTALYLGHLGMGVPATSFAFTPVDRLFSSISISDNVHTGTSYFLAEVLRIKSISSAVAEGLRVIAIMDEPFKGTNVRDALEASLAIIERLEAKSDCLFLFSSHLIELDEEFSSSMGIVKCHFEARETEGELSFDYLLHSGVSIQRLGMRVLSEQGVFALLDK</sequence>
<name>A0A2A4WYM0_9GAMM</name>
<gene>
    <name evidence="5" type="ORF">COB20_14115</name>
</gene>
<dbReference type="GO" id="GO:0006298">
    <property type="term" value="P:mismatch repair"/>
    <property type="evidence" value="ECO:0007669"/>
    <property type="project" value="InterPro"/>
</dbReference>
<dbReference type="Gene3D" id="3.40.50.300">
    <property type="entry name" value="P-loop containing nucleotide triphosphate hydrolases"/>
    <property type="match status" value="1"/>
</dbReference>
<evidence type="ECO:0000313" key="5">
    <source>
        <dbReference type="EMBL" id="PCI74917.1"/>
    </source>
</evidence>
<dbReference type="GO" id="GO:0030983">
    <property type="term" value="F:mismatched DNA binding"/>
    <property type="evidence" value="ECO:0007669"/>
    <property type="project" value="InterPro"/>
</dbReference>
<organism evidence="5 6">
    <name type="scientific">SAR86 cluster bacterium</name>
    <dbReference type="NCBI Taxonomy" id="2030880"/>
    <lineage>
        <taxon>Bacteria</taxon>
        <taxon>Pseudomonadati</taxon>
        <taxon>Pseudomonadota</taxon>
        <taxon>Gammaproteobacteria</taxon>
        <taxon>SAR86 cluster</taxon>
    </lineage>
</organism>
<dbReference type="Proteomes" id="UP000218767">
    <property type="component" value="Unassembled WGS sequence"/>
</dbReference>
<evidence type="ECO:0000256" key="2">
    <source>
        <dbReference type="ARBA" id="ARBA00022840"/>
    </source>
</evidence>
<keyword evidence="2" id="KW-0067">ATP-binding</keyword>
<accession>A0A2A4WYM0</accession>
<dbReference type="EMBL" id="NVUL01000088">
    <property type="protein sequence ID" value="PCI74917.1"/>
    <property type="molecule type" value="Genomic_DNA"/>
</dbReference>
<dbReference type="Pfam" id="PF05192">
    <property type="entry name" value="MutS_III"/>
    <property type="match status" value="1"/>
</dbReference>
<comment type="caution">
    <text evidence="5">The sequence shown here is derived from an EMBL/GenBank/DDBJ whole genome shotgun (WGS) entry which is preliminary data.</text>
</comment>
<dbReference type="SUPFAM" id="SSF48334">
    <property type="entry name" value="DNA repair protein MutS, domain III"/>
    <property type="match status" value="1"/>
</dbReference>
<feature type="domain" description="DNA mismatch repair proteins mutS family" evidence="4">
    <location>
        <begin position="322"/>
        <end position="504"/>
    </location>
</feature>
<keyword evidence="1" id="KW-0547">Nucleotide-binding</keyword>
<dbReference type="InterPro" id="IPR007696">
    <property type="entry name" value="DNA_mismatch_repair_MutS_core"/>
</dbReference>
<dbReference type="Gene3D" id="1.10.1420.10">
    <property type="match status" value="1"/>
</dbReference>
<dbReference type="GO" id="GO:0005829">
    <property type="term" value="C:cytosol"/>
    <property type="evidence" value="ECO:0007669"/>
    <property type="project" value="TreeGrafter"/>
</dbReference>
<dbReference type="InterPro" id="IPR027417">
    <property type="entry name" value="P-loop_NTPase"/>
</dbReference>
<dbReference type="Pfam" id="PF00488">
    <property type="entry name" value="MutS_V"/>
    <property type="match status" value="1"/>
</dbReference>
<dbReference type="SMART" id="SM00534">
    <property type="entry name" value="MUTSac"/>
    <property type="match status" value="1"/>
</dbReference>
<proteinExistence type="predicted"/>
<dbReference type="InterPro" id="IPR045076">
    <property type="entry name" value="MutS"/>
</dbReference>
<evidence type="ECO:0000256" key="1">
    <source>
        <dbReference type="ARBA" id="ARBA00022741"/>
    </source>
</evidence>
<dbReference type="InterPro" id="IPR000432">
    <property type="entry name" value="DNA_mismatch_repair_MutS_C"/>
</dbReference>
<dbReference type="PANTHER" id="PTHR11361:SF99">
    <property type="entry name" value="DNA MISMATCH REPAIR PROTEIN"/>
    <property type="match status" value="1"/>
</dbReference>
<dbReference type="PANTHER" id="PTHR11361">
    <property type="entry name" value="DNA MISMATCH REPAIR PROTEIN MUTS FAMILY MEMBER"/>
    <property type="match status" value="1"/>
</dbReference>
<keyword evidence="3" id="KW-0238">DNA-binding</keyword>
<dbReference type="GO" id="GO:0140664">
    <property type="term" value="F:ATP-dependent DNA damage sensor activity"/>
    <property type="evidence" value="ECO:0007669"/>
    <property type="project" value="InterPro"/>
</dbReference>
<evidence type="ECO:0000256" key="3">
    <source>
        <dbReference type="ARBA" id="ARBA00023125"/>
    </source>
</evidence>
<reference evidence="6" key="1">
    <citation type="submission" date="2017-08" db="EMBL/GenBank/DDBJ databases">
        <title>A dynamic microbial community with high functional redundancy inhabits the cold, oxic subseafloor aquifer.</title>
        <authorList>
            <person name="Tully B.J."/>
            <person name="Wheat C.G."/>
            <person name="Glazer B.T."/>
            <person name="Huber J.A."/>
        </authorList>
    </citation>
    <scope>NUCLEOTIDE SEQUENCE [LARGE SCALE GENOMIC DNA]</scope>
</reference>
<dbReference type="AlphaFoldDB" id="A0A2A4WYM0"/>
<dbReference type="GO" id="GO:0005524">
    <property type="term" value="F:ATP binding"/>
    <property type="evidence" value="ECO:0007669"/>
    <property type="project" value="UniProtKB-KW"/>
</dbReference>
<evidence type="ECO:0000313" key="6">
    <source>
        <dbReference type="Proteomes" id="UP000218767"/>
    </source>
</evidence>
<evidence type="ECO:0000259" key="4">
    <source>
        <dbReference type="SMART" id="SM00534"/>
    </source>
</evidence>
<protein>
    <recommendedName>
        <fullName evidence="4">DNA mismatch repair proteins mutS family domain-containing protein</fullName>
    </recommendedName>
</protein>